<dbReference type="GO" id="GO:0000978">
    <property type="term" value="F:RNA polymerase II cis-regulatory region sequence-specific DNA binding"/>
    <property type="evidence" value="ECO:0007669"/>
    <property type="project" value="TreeGrafter"/>
</dbReference>
<dbReference type="Proteomes" id="UP000492821">
    <property type="component" value="Unassembled WGS sequence"/>
</dbReference>
<feature type="compositionally biased region" description="Polar residues" evidence="12">
    <location>
        <begin position="157"/>
        <end position="174"/>
    </location>
</feature>
<keyword evidence="7" id="KW-0805">Transcription regulation</keyword>
<dbReference type="InterPro" id="IPR036236">
    <property type="entry name" value="Znf_C2H2_sf"/>
</dbReference>
<feature type="region of interest" description="Disordered" evidence="12">
    <location>
        <begin position="89"/>
        <end position="174"/>
    </location>
</feature>
<keyword evidence="5 11" id="KW-0863">Zinc-finger</keyword>
<keyword evidence="8" id="KW-0238">DNA-binding</keyword>
<evidence type="ECO:0000256" key="11">
    <source>
        <dbReference type="PROSITE-ProRule" id="PRU00042"/>
    </source>
</evidence>
<dbReference type="GO" id="GO:0008270">
    <property type="term" value="F:zinc ion binding"/>
    <property type="evidence" value="ECO:0007669"/>
    <property type="project" value="UniProtKB-KW"/>
</dbReference>
<evidence type="ECO:0000259" key="13">
    <source>
        <dbReference type="PROSITE" id="PS50157"/>
    </source>
</evidence>
<evidence type="ECO:0000256" key="4">
    <source>
        <dbReference type="ARBA" id="ARBA00022737"/>
    </source>
</evidence>
<evidence type="ECO:0000256" key="6">
    <source>
        <dbReference type="ARBA" id="ARBA00022833"/>
    </source>
</evidence>
<dbReference type="FunFam" id="3.30.160.60:FF:000100">
    <property type="entry name" value="Zinc finger 45-like"/>
    <property type="match status" value="1"/>
</dbReference>
<dbReference type="WBParaSite" id="Pan_g6144.t1">
    <property type="protein sequence ID" value="Pan_g6144.t1"/>
    <property type="gene ID" value="Pan_g6144"/>
</dbReference>
<organism evidence="14 15">
    <name type="scientific">Panagrellus redivivus</name>
    <name type="common">Microworm</name>
    <dbReference type="NCBI Taxonomy" id="6233"/>
    <lineage>
        <taxon>Eukaryota</taxon>
        <taxon>Metazoa</taxon>
        <taxon>Ecdysozoa</taxon>
        <taxon>Nematoda</taxon>
        <taxon>Chromadorea</taxon>
        <taxon>Rhabditida</taxon>
        <taxon>Tylenchina</taxon>
        <taxon>Panagrolaimomorpha</taxon>
        <taxon>Panagrolaimoidea</taxon>
        <taxon>Panagrolaimidae</taxon>
        <taxon>Panagrellus</taxon>
    </lineage>
</organism>
<dbReference type="PROSITE" id="PS00028">
    <property type="entry name" value="ZINC_FINGER_C2H2_1"/>
    <property type="match status" value="3"/>
</dbReference>
<protein>
    <submittedName>
        <fullName evidence="15">Krueppel-like factor 5</fullName>
    </submittedName>
</protein>
<feature type="compositionally biased region" description="Low complexity" evidence="12">
    <location>
        <begin position="278"/>
        <end position="294"/>
    </location>
</feature>
<dbReference type="PROSITE" id="PS50157">
    <property type="entry name" value="ZINC_FINGER_C2H2_2"/>
    <property type="match status" value="3"/>
</dbReference>
<feature type="region of interest" description="Disordered" evidence="12">
    <location>
        <begin position="260"/>
        <end position="297"/>
    </location>
</feature>
<accession>A0A7E4W2F1</accession>
<evidence type="ECO:0000256" key="10">
    <source>
        <dbReference type="ARBA" id="ARBA00023242"/>
    </source>
</evidence>
<dbReference type="GO" id="GO:0005634">
    <property type="term" value="C:nucleus"/>
    <property type="evidence" value="ECO:0007669"/>
    <property type="project" value="UniProtKB-SubCell"/>
</dbReference>
<dbReference type="SUPFAM" id="SSF57667">
    <property type="entry name" value="beta-beta-alpha zinc fingers"/>
    <property type="match status" value="2"/>
</dbReference>
<dbReference type="Gene3D" id="3.30.160.60">
    <property type="entry name" value="Classic Zinc Finger"/>
    <property type="match status" value="3"/>
</dbReference>
<keyword evidence="9" id="KW-0804">Transcription</keyword>
<dbReference type="Pfam" id="PF00096">
    <property type="entry name" value="zf-C2H2"/>
    <property type="match status" value="2"/>
</dbReference>
<evidence type="ECO:0000256" key="12">
    <source>
        <dbReference type="SAM" id="MobiDB-lite"/>
    </source>
</evidence>
<evidence type="ECO:0000256" key="9">
    <source>
        <dbReference type="ARBA" id="ARBA00023163"/>
    </source>
</evidence>
<dbReference type="SMART" id="SM00355">
    <property type="entry name" value="ZnF_C2H2"/>
    <property type="match status" value="3"/>
</dbReference>
<feature type="domain" description="C2H2-type" evidence="13">
    <location>
        <begin position="181"/>
        <end position="210"/>
    </location>
</feature>
<evidence type="ECO:0000256" key="2">
    <source>
        <dbReference type="ARBA" id="ARBA00006991"/>
    </source>
</evidence>
<name>A0A7E4W2F1_PANRE</name>
<reference evidence="14" key="1">
    <citation type="journal article" date="2013" name="Genetics">
        <title>The draft genome and transcriptome of Panagrellus redivivus are shaped by the harsh demands of a free-living lifestyle.</title>
        <authorList>
            <person name="Srinivasan J."/>
            <person name="Dillman A.R."/>
            <person name="Macchietto M.G."/>
            <person name="Heikkinen L."/>
            <person name="Lakso M."/>
            <person name="Fracchia K.M."/>
            <person name="Antoshechkin I."/>
            <person name="Mortazavi A."/>
            <person name="Wong G."/>
            <person name="Sternberg P.W."/>
        </authorList>
    </citation>
    <scope>NUCLEOTIDE SEQUENCE [LARGE SCALE GENOMIC DNA]</scope>
    <source>
        <strain evidence="14">MT8872</strain>
    </source>
</reference>
<comment type="similarity">
    <text evidence="2">Belongs to the krueppel C2H2-type zinc-finger protein family.</text>
</comment>
<proteinExistence type="inferred from homology"/>
<sequence>MMKPMLSMANYDNTDMCRDSYNDVISVLAPIEESRQSGYPNCIAANQNMAYPQLVDPCLYQHTDLSGSYVPNCAVSVYQNNVYPAPGNFGQQFSPIPQHPHLGHGIPRQPSTSSTSSGSNYSDPAVSPPLNQPSNSHKVAAESIPEHIRDKVFNPPSAANPTYHSRNPRKSQTILNTKRTHKCIHPGCDKVYTKSSHLKAHRRLHTGEKPYRCEVAGCEWEFARSDELTRHYRKHTGAKPFQCQECHRCFARSDHLQLHRKRHERSTSNPIPVDPMYNNNSGSSASSSPLSYQNHQTYMPAPQMPMVSQQNMYNPGQTFTMLDGYDHRTGLSPRY</sequence>
<feature type="domain" description="C2H2-type" evidence="13">
    <location>
        <begin position="241"/>
        <end position="268"/>
    </location>
</feature>
<keyword evidence="14" id="KW-1185">Reference proteome</keyword>
<dbReference type="PANTHER" id="PTHR23235">
    <property type="entry name" value="KRUEPPEL-LIKE TRANSCRIPTION FACTOR"/>
    <property type="match status" value="1"/>
</dbReference>
<keyword evidence="4" id="KW-0677">Repeat</keyword>
<dbReference type="InterPro" id="IPR013087">
    <property type="entry name" value="Znf_C2H2_type"/>
</dbReference>
<dbReference type="FunFam" id="3.30.160.60:FF:000018">
    <property type="entry name" value="Krueppel-like factor 15"/>
    <property type="match status" value="1"/>
</dbReference>
<dbReference type="GO" id="GO:0000981">
    <property type="term" value="F:DNA-binding transcription factor activity, RNA polymerase II-specific"/>
    <property type="evidence" value="ECO:0007669"/>
    <property type="project" value="TreeGrafter"/>
</dbReference>
<evidence type="ECO:0000256" key="7">
    <source>
        <dbReference type="ARBA" id="ARBA00023015"/>
    </source>
</evidence>
<reference evidence="15" key="2">
    <citation type="submission" date="2020-10" db="UniProtKB">
        <authorList>
            <consortium name="WormBaseParasite"/>
        </authorList>
    </citation>
    <scope>IDENTIFICATION</scope>
</reference>
<feature type="domain" description="C2H2-type" evidence="13">
    <location>
        <begin position="211"/>
        <end position="240"/>
    </location>
</feature>
<dbReference type="AlphaFoldDB" id="A0A7E4W2F1"/>
<keyword evidence="3" id="KW-0479">Metal-binding</keyword>
<evidence type="ECO:0000313" key="14">
    <source>
        <dbReference type="Proteomes" id="UP000492821"/>
    </source>
</evidence>
<dbReference type="FunFam" id="3.30.160.60:FF:002639">
    <property type="entry name" value="Kruppel-Like Factor (Zinc finger protein)"/>
    <property type="match status" value="1"/>
</dbReference>
<keyword evidence="6" id="KW-0862">Zinc</keyword>
<comment type="subcellular location">
    <subcellularLocation>
        <location evidence="1">Nucleus</location>
    </subcellularLocation>
</comment>
<dbReference type="PANTHER" id="PTHR23235:SF150">
    <property type="entry name" value="KRUEPPEL-LIKE FACTOR LUNA"/>
    <property type="match status" value="1"/>
</dbReference>
<evidence type="ECO:0000256" key="1">
    <source>
        <dbReference type="ARBA" id="ARBA00004123"/>
    </source>
</evidence>
<evidence type="ECO:0000313" key="15">
    <source>
        <dbReference type="WBParaSite" id="Pan_g6144.t1"/>
    </source>
</evidence>
<evidence type="ECO:0000256" key="3">
    <source>
        <dbReference type="ARBA" id="ARBA00022723"/>
    </source>
</evidence>
<evidence type="ECO:0000256" key="5">
    <source>
        <dbReference type="ARBA" id="ARBA00022771"/>
    </source>
</evidence>
<keyword evidence="10" id="KW-0539">Nucleus</keyword>
<evidence type="ECO:0000256" key="8">
    <source>
        <dbReference type="ARBA" id="ARBA00023125"/>
    </source>
</evidence>